<dbReference type="AlphaFoldDB" id="A0A3A4NIM9"/>
<gene>
    <name evidence="1" type="ORF">C4520_17820</name>
</gene>
<protein>
    <submittedName>
        <fullName evidence="1">Uncharacterized protein</fullName>
    </submittedName>
</protein>
<accession>A0A3A4NIM9</accession>
<organism evidence="1 2">
    <name type="scientific">Abyssobacteria bacterium (strain SURF_5)</name>
    <dbReference type="NCBI Taxonomy" id="2093360"/>
    <lineage>
        <taxon>Bacteria</taxon>
        <taxon>Pseudomonadati</taxon>
        <taxon>Candidatus Hydrogenedentota</taxon>
        <taxon>Candidatus Abyssobacteria</taxon>
    </lineage>
</organism>
<evidence type="ECO:0000313" key="1">
    <source>
        <dbReference type="EMBL" id="RJP17060.1"/>
    </source>
</evidence>
<dbReference type="EMBL" id="QZKU01000122">
    <property type="protein sequence ID" value="RJP17060.1"/>
    <property type="molecule type" value="Genomic_DNA"/>
</dbReference>
<comment type="caution">
    <text evidence="1">The sequence shown here is derived from an EMBL/GenBank/DDBJ whole genome shotgun (WGS) entry which is preliminary data.</text>
</comment>
<proteinExistence type="predicted"/>
<sequence>MIQPRHRVLNRHCCTTGGDISKEFNEGGKDENGNETGSFQAFLFRSALLPTFIKPHNGMNFQAKKESAARGIDSCMLVSRA</sequence>
<evidence type="ECO:0000313" key="2">
    <source>
        <dbReference type="Proteomes" id="UP000265882"/>
    </source>
</evidence>
<name>A0A3A4NIM9_ABYX5</name>
<dbReference type="Proteomes" id="UP000265882">
    <property type="component" value="Unassembled WGS sequence"/>
</dbReference>
<reference evidence="1 2" key="1">
    <citation type="journal article" date="2017" name="ISME J.">
        <title>Energy and carbon metabolisms in a deep terrestrial subsurface fluid microbial community.</title>
        <authorList>
            <person name="Momper L."/>
            <person name="Jungbluth S.P."/>
            <person name="Lee M.D."/>
            <person name="Amend J.P."/>
        </authorList>
    </citation>
    <scope>NUCLEOTIDE SEQUENCE [LARGE SCALE GENOMIC DNA]</scope>
    <source>
        <strain evidence="1">SURF_5</strain>
    </source>
</reference>